<name>A0A922IE94_DERFA</name>
<dbReference type="SUPFAM" id="SSF57924">
    <property type="entry name" value="Inhibitor of apoptosis (IAP) repeat"/>
    <property type="match status" value="1"/>
</dbReference>
<gene>
    <name evidence="2" type="ORF">DERF_002716</name>
</gene>
<dbReference type="Proteomes" id="UP000790347">
    <property type="component" value="Unassembled WGS sequence"/>
</dbReference>
<keyword evidence="1" id="KW-1133">Transmembrane helix</keyword>
<evidence type="ECO:0000313" key="3">
    <source>
        <dbReference type="Proteomes" id="UP000790347"/>
    </source>
</evidence>
<protein>
    <submittedName>
        <fullName evidence="2">Uncharacterized protein</fullName>
    </submittedName>
</protein>
<organism evidence="2 3">
    <name type="scientific">Dermatophagoides farinae</name>
    <name type="common">American house dust mite</name>
    <dbReference type="NCBI Taxonomy" id="6954"/>
    <lineage>
        <taxon>Eukaryota</taxon>
        <taxon>Metazoa</taxon>
        <taxon>Ecdysozoa</taxon>
        <taxon>Arthropoda</taxon>
        <taxon>Chelicerata</taxon>
        <taxon>Arachnida</taxon>
        <taxon>Acari</taxon>
        <taxon>Acariformes</taxon>
        <taxon>Sarcoptiformes</taxon>
        <taxon>Astigmata</taxon>
        <taxon>Psoroptidia</taxon>
        <taxon>Analgoidea</taxon>
        <taxon>Pyroglyphidae</taxon>
        <taxon>Dermatophagoidinae</taxon>
        <taxon>Dermatophagoides</taxon>
    </lineage>
</organism>
<sequence length="521" mass="59984">MSTNVEMDTEMYSEKNRLKSFENWPHDTGNITKEMMAKNGFYHHPDHIDNASTVIRVPIVAYVIPNLLHCDLIIGTDMLSRITRIDPLKSLKWKSKFGDIHYGPMVAIEHLKNDVNDIVDEENSDKHVARIDTPSNTGSFGVKYPFLSRVRPQSNPQKHYRGTIDDIRQCVFDANQMLSSGFELRKICFNVSIANGMPGENSMRKISEDSISSKYRDSLSSSVTKRIVLSTIVRIIDFSIFDHLKLRLQIMFSRIVPTGWNSSFKDVYARVLDESFVNWSILNQIKFNRFSPYTFIMYCLAVAIEPGLGYCLGSRFSFEKNKIASQMKTIVGKVFGSLLKLVETLNYIRKILSQSQTGLSIGIFLDLKIILFRSITSSNRFECHFGIRLRRVRQIITDCRIPVIFISGILNLADMFILPILVSKFLHQKPRHFRSINFLNDSYPFNMIRWIISSSLSFLVKNIYHEASNGICHFCFKVLYANLYLKSSPGRLNFVSKSYPLLVTWNIANAYRFDSITKKNL</sequence>
<dbReference type="EMBL" id="ASGP02000001">
    <property type="protein sequence ID" value="KAH9528801.1"/>
    <property type="molecule type" value="Genomic_DNA"/>
</dbReference>
<comment type="caution">
    <text evidence="2">The sequence shown here is derived from an EMBL/GenBank/DDBJ whole genome shotgun (WGS) entry which is preliminary data.</text>
</comment>
<proteinExistence type="predicted"/>
<keyword evidence="1" id="KW-0472">Membrane</keyword>
<evidence type="ECO:0000256" key="1">
    <source>
        <dbReference type="SAM" id="Phobius"/>
    </source>
</evidence>
<keyword evidence="1" id="KW-0812">Transmembrane</keyword>
<dbReference type="Gene3D" id="1.10.1170.10">
    <property type="entry name" value="Inhibitor Of Apoptosis Protein (2mihbC-IAP-1), Chain A"/>
    <property type="match status" value="1"/>
</dbReference>
<reference evidence="2" key="2">
    <citation type="journal article" date="2022" name="Res Sq">
        <title>Comparative Genomics Reveals Insights into the Divergent Evolution of Astigmatic Mites and Household Pest Adaptations.</title>
        <authorList>
            <person name="Xiong Q."/>
            <person name="Wan A.T.-Y."/>
            <person name="Liu X.-Y."/>
            <person name="Fung C.S.-H."/>
            <person name="Xiao X."/>
            <person name="Malainual N."/>
            <person name="Hou J."/>
            <person name="Wang L."/>
            <person name="Wang M."/>
            <person name="Yang K."/>
            <person name="Cui Y."/>
            <person name="Leung E."/>
            <person name="Nong W."/>
            <person name="Shin S.-K."/>
            <person name="Au S."/>
            <person name="Jeong K.Y."/>
            <person name="Chew F.T."/>
            <person name="Hui J."/>
            <person name="Leung T.F."/>
            <person name="Tungtrongchitr A."/>
            <person name="Zhong N."/>
            <person name="Liu Z."/>
            <person name="Tsui S."/>
        </authorList>
    </citation>
    <scope>NUCLEOTIDE SEQUENCE</scope>
    <source>
        <strain evidence="2">Derf</strain>
        <tissue evidence="2">Whole organism</tissue>
    </source>
</reference>
<feature type="transmembrane region" description="Helical" evidence="1">
    <location>
        <begin position="401"/>
        <end position="422"/>
    </location>
</feature>
<reference evidence="2" key="1">
    <citation type="submission" date="2013-05" db="EMBL/GenBank/DDBJ databases">
        <authorList>
            <person name="Yim A.K.Y."/>
            <person name="Chan T.F."/>
            <person name="Ji K.M."/>
            <person name="Liu X.Y."/>
            <person name="Zhou J.W."/>
            <person name="Li R.Q."/>
            <person name="Yang K.Y."/>
            <person name="Li J."/>
            <person name="Li M."/>
            <person name="Law P.T.W."/>
            <person name="Wu Y.L."/>
            <person name="Cai Z.L."/>
            <person name="Qin H."/>
            <person name="Bao Y."/>
            <person name="Leung R.K.K."/>
            <person name="Ng P.K.S."/>
            <person name="Zou J."/>
            <person name="Zhong X.J."/>
            <person name="Ran P.X."/>
            <person name="Zhong N.S."/>
            <person name="Liu Z.G."/>
            <person name="Tsui S.K.W."/>
        </authorList>
    </citation>
    <scope>NUCLEOTIDE SEQUENCE</scope>
    <source>
        <strain evidence="2">Derf</strain>
        <tissue evidence="2">Whole organism</tissue>
    </source>
</reference>
<dbReference type="AlphaFoldDB" id="A0A922IE94"/>
<keyword evidence="3" id="KW-1185">Reference proteome</keyword>
<evidence type="ECO:0000313" key="2">
    <source>
        <dbReference type="EMBL" id="KAH9528801.1"/>
    </source>
</evidence>
<accession>A0A922IE94</accession>